<feature type="compositionally biased region" description="Basic and acidic residues" evidence="1">
    <location>
        <begin position="89"/>
        <end position="100"/>
    </location>
</feature>
<reference evidence="3" key="3">
    <citation type="submission" date="2018-08" db="UniProtKB">
        <authorList>
            <consortium name="EnsemblPlants"/>
        </authorList>
    </citation>
    <scope>IDENTIFICATION</scope>
    <source>
        <strain evidence="3">cv. Bd21</strain>
    </source>
</reference>
<name>A0A2K2CL53_BRADI</name>
<proteinExistence type="predicted"/>
<dbReference type="EnsemblPlants" id="PNT62760">
    <property type="protein sequence ID" value="PNT62760"/>
    <property type="gene ID" value="BRADI_4g07888v3"/>
</dbReference>
<dbReference type="EMBL" id="CM000883">
    <property type="protein sequence ID" value="PNT62760.1"/>
    <property type="molecule type" value="Genomic_DNA"/>
</dbReference>
<reference evidence="2" key="2">
    <citation type="submission" date="2017-06" db="EMBL/GenBank/DDBJ databases">
        <title>WGS assembly of Brachypodium distachyon.</title>
        <authorList>
            <consortium name="The International Brachypodium Initiative"/>
            <person name="Lucas S."/>
            <person name="Harmon-Smith M."/>
            <person name="Lail K."/>
            <person name="Tice H."/>
            <person name="Grimwood J."/>
            <person name="Bruce D."/>
            <person name="Barry K."/>
            <person name="Shu S."/>
            <person name="Lindquist E."/>
            <person name="Wang M."/>
            <person name="Pitluck S."/>
            <person name="Vogel J.P."/>
            <person name="Garvin D.F."/>
            <person name="Mockler T.C."/>
            <person name="Schmutz J."/>
            <person name="Rokhsar D."/>
            <person name="Bevan M.W."/>
        </authorList>
    </citation>
    <scope>NUCLEOTIDE SEQUENCE</scope>
    <source>
        <strain evidence="2">Bd21</strain>
    </source>
</reference>
<dbReference type="Gramene" id="PNT62760">
    <property type="protein sequence ID" value="PNT62760"/>
    <property type="gene ID" value="BRADI_4g07888v3"/>
</dbReference>
<dbReference type="Proteomes" id="UP000008810">
    <property type="component" value="Chromosome 4"/>
</dbReference>
<organism evidence="2">
    <name type="scientific">Brachypodium distachyon</name>
    <name type="common">Purple false brome</name>
    <name type="synonym">Trachynia distachya</name>
    <dbReference type="NCBI Taxonomy" id="15368"/>
    <lineage>
        <taxon>Eukaryota</taxon>
        <taxon>Viridiplantae</taxon>
        <taxon>Streptophyta</taxon>
        <taxon>Embryophyta</taxon>
        <taxon>Tracheophyta</taxon>
        <taxon>Spermatophyta</taxon>
        <taxon>Magnoliopsida</taxon>
        <taxon>Liliopsida</taxon>
        <taxon>Poales</taxon>
        <taxon>Poaceae</taxon>
        <taxon>BOP clade</taxon>
        <taxon>Pooideae</taxon>
        <taxon>Stipodae</taxon>
        <taxon>Brachypodieae</taxon>
        <taxon>Brachypodium</taxon>
    </lineage>
</organism>
<dbReference type="AlphaFoldDB" id="A0A2K2CL53"/>
<feature type="non-terminal residue" evidence="2">
    <location>
        <position position="1"/>
    </location>
</feature>
<evidence type="ECO:0000313" key="4">
    <source>
        <dbReference type="Proteomes" id="UP000008810"/>
    </source>
</evidence>
<accession>A0A2K2CL53</accession>
<feature type="compositionally biased region" description="Pro residues" evidence="1">
    <location>
        <begin position="26"/>
        <end position="36"/>
    </location>
</feature>
<feature type="compositionally biased region" description="Polar residues" evidence="1">
    <location>
        <begin position="50"/>
        <end position="63"/>
    </location>
</feature>
<sequence length="186" mass="21080">RRPLAPSPELMPERRRPRALPQFRPAKPPNPAPRRPFPAESGKWRHRRPPTTTCDAPSPTKSPNLARGAPSPTQALPWQDAERKKSRGRASDACRPDSGRDSRLLRLCWATPSAFSHCESGHERPMGRGLEQRCARRQGRRIVENDMWVRDGSCVYGYPDLGKIGSWTSFDYPNFLSPTHIDFGYP</sequence>
<keyword evidence="4" id="KW-1185">Reference proteome</keyword>
<gene>
    <name evidence="2" type="ORF">BRADI_4g07888v3</name>
</gene>
<evidence type="ECO:0000313" key="2">
    <source>
        <dbReference type="EMBL" id="PNT62760.1"/>
    </source>
</evidence>
<evidence type="ECO:0000256" key="1">
    <source>
        <dbReference type="SAM" id="MobiDB-lite"/>
    </source>
</evidence>
<feature type="region of interest" description="Disordered" evidence="1">
    <location>
        <begin position="1"/>
        <end position="100"/>
    </location>
</feature>
<reference evidence="2 3" key="1">
    <citation type="journal article" date="2010" name="Nature">
        <title>Genome sequencing and analysis of the model grass Brachypodium distachyon.</title>
        <authorList>
            <consortium name="International Brachypodium Initiative"/>
        </authorList>
    </citation>
    <scope>NUCLEOTIDE SEQUENCE [LARGE SCALE GENOMIC DNA]</scope>
    <source>
        <strain evidence="2 3">Bd21</strain>
    </source>
</reference>
<dbReference type="InParanoid" id="A0A2K2CL53"/>
<protein>
    <submittedName>
        <fullName evidence="2 3">Uncharacterized protein</fullName>
    </submittedName>
</protein>
<evidence type="ECO:0000313" key="3">
    <source>
        <dbReference type="EnsemblPlants" id="PNT62760"/>
    </source>
</evidence>